<feature type="chain" id="PRO_5040447650" evidence="1">
    <location>
        <begin position="23"/>
        <end position="205"/>
    </location>
</feature>
<sequence>MFNQPLITFSILILWSVHGSWAEPNEFTYVAFGTDFIGTDTTDPGVIDTISVMPIGTASGVTTYLWDEVIEAVGTDTLSSQTVTTTIAATFTGTLVASASGFAVTVDVLAGGQVQGTEVAECHYTDSVSGECSGGVKSGTTIINGTTISGPAITRAVAEAAPTNSSSPSASASNNGGMPYIEFNVGILIGMGVSTLAGACITTWI</sequence>
<evidence type="ECO:0000313" key="2">
    <source>
        <dbReference type="EMBL" id="KAF9065010.1"/>
    </source>
</evidence>
<keyword evidence="3" id="KW-1185">Reference proteome</keyword>
<dbReference type="Proteomes" id="UP000772434">
    <property type="component" value="Unassembled WGS sequence"/>
</dbReference>
<evidence type="ECO:0000256" key="1">
    <source>
        <dbReference type="SAM" id="SignalP"/>
    </source>
</evidence>
<proteinExistence type="predicted"/>
<dbReference type="EMBL" id="JADNRY010000110">
    <property type="protein sequence ID" value="KAF9065010.1"/>
    <property type="molecule type" value="Genomic_DNA"/>
</dbReference>
<name>A0A9P5U2U1_9AGAR</name>
<protein>
    <submittedName>
        <fullName evidence="2">Uncharacterized protein</fullName>
    </submittedName>
</protein>
<dbReference type="AlphaFoldDB" id="A0A9P5U2U1"/>
<dbReference type="OrthoDB" id="3120769at2759"/>
<feature type="signal peptide" evidence="1">
    <location>
        <begin position="1"/>
        <end position="22"/>
    </location>
</feature>
<keyword evidence="1" id="KW-0732">Signal</keyword>
<accession>A0A9P5U2U1</accession>
<comment type="caution">
    <text evidence="2">The sequence shown here is derived from an EMBL/GenBank/DDBJ whole genome shotgun (WGS) entry which is preliminary data.</text>
</comment>
<gene>
    <name evidence="2" type="ORF">BDP27DRAFT_1466551</name>
</gene>
<evidence type="ECO:0000313" key="3">
    <source>
        <dbReference type="Proteomes" id="UP000772434"/>
    </source>
</evidence>
<reference evidence="2" key="1">
    <citation type="submission" date="2020-11" db="EMBL/GenBank/DDBJ databases">
        <authorList>
            <consortium name="DOE Joint Genome Institute"/>
            <person name="Ahrendt S."/>
            <person name="Riley R."/>
            <person name="Andreopoulos W."/>
            <person name="Labutti K."/>
            <person name="Pangilinan J."/>
            <person name="Ruiz-Duenas F.J."/>
            <person name="Barrasa J.M."/>
            <person name="Sanchez-Garcia M."/>
            <person name="Camarero S."/>
            <person name="Miyauchi S."/>
            <person name="Serrano A."/>
            <person name="Linde D."/>
            <person name="Babiker R."/>
            <person name="Drula E."/>
            <person name="Ayuso-Fernandez I."/>
            <person name="Pacheco R."/>
            <person name="Padilla G."/>
            <person name="Ferreira P."/>
            <person name="Barriuso J."/>
            <person name="Kellner H."/>
            <person name="Castanera R."/>
            <person name="Alfaro M."/>
            <person name="Ramirez L."/>
            <person name="Pisabarro A.G."/>
            <person name="Kuo A."/>
            <person name="Tritt A."/>
            <person name="Lipzen A."/>
            <person name="He G."/>
            <person name="Yan M."/>
            <person name="Ng V."/>
            <person name="Cullen D."/>
            <person name="Martin F."/>
            <person name="Rosso M.-N."/>
            <person name="Henrissat B."/>
            <person name="Hibbett D."/>
            <person name="Martinez A.T."/>
            <person name="Grigoriev I.V."/>
        </authorList>
    </citation>
    <scope>NUCLEOTIDE SEQUENCE</scope>
    <source>
        <strain evidence="2">AH 40177</strain>
    </source>
</reference>
<organism evidence="2 3">
    <name type="scientific">Rhodocollybia butyracea</name>
    <dbReference type="NCBI Taxonomy" id="206335"/>
    <lineage>
        <taxon>Eukaryota</taxon>
        <taxon>Fungi</taxon>
        <taxon>Dikarya</taxon>
        <taxon>Basidiomycota</taxon>
        <taxon>Agaricomycotina</taxon>
        <taxon>Agaricomycetes</taxon>
        <taxon>Agaricomycetidae</taxon>
        <taxon>Agaricales</taxon>
        <taxon>Marasmiineae</taxon>
        <taxon>Omphalotaceae</taxon>
        <taxon>Rhodocollybia</taxon>
    </lineage>
</organism>